<keyword evidence="5" id="KW-1003">Cell membrane</keyword>
<keyword evidence="11 13" id="KW-0472">Membrane</keyword>
<evidence type="ECO:0000256" key="9">
    <source>
        <dbReference type="ARBA" id="ARBA00023065"/>
    </source>
</evidence>
<keyword evidence="15" id="KW-1185">Reference proteome</keyword>
<sequence length="334" mass="36035">MRTLRLACLCASLLLALLAAGIWLYGIWPELTWRLLRWQMQFHRELGQLLRAASQDPAGTALSLIGASVAYGIFHAAGPGHGKVVLATYLTTQPTRLRQAVQLSVSAALLQAMVAIALIGVAGWLFGLTARQAQGAAVWLERGSFLLVSLLGLWLVWRAGQRLRQQLQRPQPKRLGTVRQIQPQRQRWQPGAGIAAPVETPAPACGCGHAHVPDSQRLNTSQHWHERLGLLLSMGLRPCSGALLVLVLARVLNQFWLGVIATLGMAAGTALTVTLLAVLSQRARHLSEQLLARRHPAAGTLQLATHTVALLGGLLLCVLGLSLMLAPTSLLLPR</sequence>
<evidence type="ECO:0000256" key="10">
    <source>
        <dbReference type="ARBA" id="ARBA00023112"/>
    </source>
</evidence>
<feature type="transmembrane region" description="Helical" evidence="13">
    <location>
        <begin position="228"/>
        <end position="249"/>
    </location>
</feature>
<feature type="transmembrane region" description="Helical" evidence="13">
    <location>
        <begin position="138"/>
        <end position="157"/>
    </location>
</feature>
<dbReference type="InterPro" id="IPR011541">
    <property type="entry name" value="Ni/Co_transpt_high_affinity"/>
</dbReference>
<keyword evidence="6" id="KW-0533">Nickel</keyword>
<reference evidence="15" key="1">
    <citation type="journal article" date="2019" name="Int. J. Syst. Evol. Microbiol.">
        <title>The Global Catalogue of Microorganisms (GCM) 10K type strain sequencing project: providing services to taxonomists for standard genome sequencing and annotation.</title>
        <authorList>
            <consortium name="The Broad Institute Genomics Platform"/>
            <consortium name="The Broad Institute Genome Sequencing Center for Infectious Disease"/>
            <person name="Wu L."/>
            <person name="Ma J."/>
        </authorList>
    </citation>
    <scope>NUCLEOTIDE SEQUENCE [LARGE SCALE GENOMIC DNA]</scope>
    <source>
        <strain evidence="15">CCUG 54939</strain>
    </source>
</reference>
<protein>
    <recommendedName>
        <fullName evidence="13">Nickel/cobalt efflux system</fullName>
    </recommendedName>
</protein>
<evidence type="ECO:0000256" key="11">
    <source>
        <dbReference type="ARBA" id="ARBA00023136"/>
    </source>
</evidence>
<comment type="subcellular location">
    <subcellularLocation>
        <location evidence="2 13">Cell membrane</location>
        <topology evidence="2 13">Multi-pass membrane protein</topology>
    </subcellularLocation>
</comment>
<keyword evidence="9" id="KW-0406">Ion transport</keyword>
<comment type="function">
    <text evidence="1">Efflux system for nickel and cobalt.</text>
</comment>
<gene>
    <name evidence="14" type="ORF">ACFOSS_06330</name>
</gene>
<proteinExistence type="inferred from homology"/>
<evidence type="ECO:0000256" key="6">
    <source>
        <dbReference type="ARBA" id="ARBA00022596"/>
    </source>
</evidence>
<evidence type="ECO:0000256" key="7">
    <source>
        <dbReference type="ARBA" id="ARBA00022692"/>
    </source>
</evidence>
<evidence type="ECO:0000256" key="5">
    <source>
        <dbReference type="ARBA" id="ARBA00022475"/>
    </source>
</evidence>
<accession>A0ABV8CMB2</accession>
<dbReference type="PANTHER" id="PTHR40659">
    <property type="entry name" value="NICKEL/COBALT EFFLUX SYSTEM RCNA"/>
    <property type="match status" value="1"/>
</dbReference>
<keyword evidence="3" id="KW-0171">Cobalt transport</keyword>
<organism evidence="14 15">
    <name type="scientific">Pseudaeromonas sharmana</name>
    <dbReference type="NCBI Taxonomy" id="328412"/>
    <lineage>
        <taxon>Bacteria</taxon>
        <taxon>Pseudomonadati</taxon>
        <taxon>Pseudomonadota</taxon>
        <taxon>Gammaproteobacteria</taxon>
        <taxon>Aeromonadales</taxon>
        <taxon>Aeromonadaceae</taxon>
        <taxon>Pseudaeromonas</taxon>
    </lineage>
</organism>
<evidence type="ECO:0000256" key="12">
    <source>
        <dbReference type="ARBA" id="ARBA00023285"/>
    </source>
</evidence>
<keyword evidence="8 13" id="KW-1133">Transmembrane helix</keyword>
<keyword evidence="4 13" id="KW-0813">Transport</keyword>
<dbReference type="RefSeq" id="WP_377151319.1">
    <property type="nucleotide sequence ID" value="NZ_JBHSAF010000005.1"/>
</dbReference>
<dbReference type="EMBL" id="JBHSAF010000005">
    <property type="protein sequence ID" value="MFC3913084.1"/>
    <property type="molecule type" value="Genomic_DNA"/>
</dbReference>
<comment type="caution">
    <text evidence="14">The sequence shown here is derived from an EMBL/GenBank/DDBJ whole genome shotgun (WGS) entry which is preliminary data.</text>
</comment>
<feature type="transmembrane region" description="Helical" evidence="13">
    <location>
        <begin position="100"/>
        <end position="126"/>
    </location>
</feature>
<evidence type="ECO:0000256" key="4">
    <source>
        <dbReference type="ARBA" id="ARBA00022448"/>
    </source>
</evidence>
<name>A0ABV8CMB2_9GAMM</name>
<feature type="transmembrane region" description="Helical" evidence="13">
    <location>
        <begin position="58"/>
        <end position="79"/>
    </location>
</feature>
<comment type="similarity">
    <text evidence="13">Belongs to the NiCoT transporter (TC 2.A.52) family.</text>
</comment>
<evidence type="ECO:0000256" key="13">
    <source>
        <dbReference type="RuleBase" id="RU362101"/>
    </source>
</evidence>
<dbReference type="Proteomes" id="UP001595692">
    <property type="component" value="Unassembled WGS sequence"/>
</dbReference>
<evidence type="ECO:0000256" key="8">
    <source>
        <dbReference type="ARBA" id="ARBA00022989"/>
    </source>
</evidence>
<dbReference type="PANTHER" id="PTHR40659:SF1">
    <property type="entry name" value="NICKEL_COBALT EFFLUX SYSTEM RCNA"/>
    <property type="match status" value="1"/>
</dbReference>
<evidence type="ECO:0000256" key="2">
    <source>
        <dbReference type="ARBA" id="ARBA00004651"/>
    </source>
</evidence>
<evidence type="ECO:0000313" key="15">
    <source>
        <dbReference type="Proteomes" id="UP001595692"/>
    </source>
</evidence>
<keyword evidence="10" id="KW-0921">Nickel transport</keyword>
<evidence type="ECO:0000313" key="14">
    <source>
        <dbReference type="EMBL" id="MFC3913084.1"/>
    </source>
</evidence>
<evidence type="ECO:0000256" key="3">
    <source>
        <dbReference type="ARBA" id="ARBA00022426"/>
    </source>
</evidence>
<keyword evidence="7 13" id="KW-0812">Transmembrane</keyword>
<evidence type="ECO:0000256" key="1">
    <source>
        <dbReference type="ARBA" id="ARBA00002510"/>
    </source>
</evidence>
<dbReference type="InterPro" id="IPR051224">
    <property type="entry name" value="NiCoT_RcnA"/>
</dbReference>
<feature type="transmembrane region" description="Helical" evidence="13">
    <location>
        <begin position="255"/>
        <end position="279"/>
    </location>
</feature>
<feature type="transmembrane region" description="Helical" evidence="13">
    <location>
        <begin position="300"/>
        <end position="326"/>
    </location>
</feature>
<dbReference type="Pfam" id="PF03824">
    <property type="entry name" value="NicO"/>
    <property type="match status" value="1"/>
</dbReference>
<keyword evidence="12" id="KW-0170">Cobalt</keyword>